<dbReference type="STRING" id="643674.PAEH1_11990"/>
<dbReference type="InterPro" id="IPR009936">
    <property type="entry name" value="DUF1468"/>
</dbReference>
<evidence type="ECO:0000313" key="4">
    <source>
        <dbReference type="Proteomes" id="UP000189369"/>
    </source>
</evidence>
<feature type="transmembrane region" description="Helical" evidence="1">
    <location>
        <begin position="76"/>
        <end position="109"/>
    </location>
</feature>
<proteinExistence type="predicted"/>
<name>A0A1U9K242_9BURK</name>
<dbReference type="EMBL" id="CP019697">
    <property type="protein sequence ID" value="AQS52072.1"/>
    <property type="molecule type" value="Genomic_DNA"/>
</dbReference>
<gene>
    <name evidence="3" type="ORF">PAEH1_11990</name>
</gene>
<sequence length="148" mass="16262">MRRLSTSHFIFLVLISGTALYLNWSAINASPTLFNLIIMVPSGILVLALAAFIFIKSSDQTTDDENQKKSQHRALVGDLALLGLFAVFCLSLTTIGFDVATFLFVWFGIMLGGEKNWIVPPLFSAVFTLALIKGFGALFPFPMPLLVF</sequence>
<dbReference type="Pfam" id="PF07331">
    <property type="entry name" value="TctB"/>
    <property type="match status" value="1"/>
</dbReference>
<feature type="transmembrane region" description="Helical" evidence="1">
    <location>
        <begin position="121"/>
        <end position="141"/>
    </location>
</feature>
<dbReference type="AlphaFoldDB" id="A0A1U9K242"/>
<dbReference type="OrthoDB" id="8453977at2"/>
<keyword evidence="1" id="KW-1133">Transmembrane helix</keyword>
<feature type="domain" description="DUF1468" evidence="2">
    <location>
        <begin position="10"/>
        <end position="144"/>
    </location>
</feature>
<organism evidence="3 4">
    <name type="scientific">Paenalcaligenes hominis</name>
    <dbReference type="NCBI Taxonomy" id="643674"/>
    <lineage>
        <taxon>Bacteria</taxon>
        <taxon>Pseudomonadati</taxon>
        <taxon>Pseudomonadota</taxon>
        <taxon>Betaproteobacteria</taxon>
        <taxon>Burkholderiales</taxon>
        <taxon>Alcaligenaceae</taxon>
        <taxon>Paenalcaligenes</taxon>
    </lineage>
</organism>
<evidence type="ECO:0000256" key="1">
    <source>
        <dbReference type="SAM" id="Phobius"/>
    </source>
</evidence>
<feature type="transmembrane region" description="Helical" evidence="1">
    <location>
        <begin position="33"/>
        <end position="55"/>
    </location>
</feature>
<protein>
    <recommendedName>
        <fullName evidence="2">DUF1468 domain-containing protein</fullName>
    </recommendedName>
</protein>
<evidence type="ECO:0000259" key="2">
    <source>
        <dbReference type="Pfam" id="PF07331"/>
    </source>
</evidence>
<evidence type="ECO:0000313" key="3">
    <source>
        <dbReference type="EMBL" id="AQS52072.1"/>
    </source>
</evidence>
<feature type="transmembrane region" description="Helical" evidence="1">
    <location>
        <begin position="9"/>
        <end position="27"/>
    </location>
</feature>
<keyword evidence="1" id="KW-0472">Membrane</keyword>
<keyword evidence="1" id="KW-0812">Transmembrane</keyword>
<reference evidence="3 4" key="1">
    <citation type="submission" date="2017-01" db="EMBL/GenBank/DDBJ databases">
        <title>Complete Genome Sequence of Paenalcaligenes hominis, Isolated from a paraplegic Patient with neurogenic bladder.</title>
        <authorList>
            <person name="Mukhopadhyay R."/>
            <person name="Joaquin J."/>
            <person name="Hogue R."/>
            <person name="Kilaru A."/>
            <person name="Jospin G."/>
            <person name="Mars K."/>
            <person name="Eisen J.A."/>
            <person name="Chaturvedi V."/>
        </authorList>
    </citation>
    <scope>NUCLEOTIDE SEQUENCE [LARGE SCALE GENOMIC DNA]</scope>
    <source>
        <strain evidence="3 4">15S00501</strain>
    </source>
</reference>
<dbReference type="Proteomes" id="UP000189369">
    <property type="component" value="Chromosome"/>
</dbReference>
<accession>A0A1U9K242</accession>
<dbReference type="KEGG" id="phn:PAEH1_11990"/>